<accession>A0AAX1NF15</accession>
<keyword evidence="4" id="KW-1003">Cell membrane</keyword>
<organism evidence="10 11">
    <name type="scientific">Flammeovirga yaeyamensis</name>
    <dbReference type="NCBI Taxonomy" id="367791"/>
    <lineage>
        <taxon>Bacteria</taxon>
        <taxon>Pseudomonadati</taxon>
        <taxon>Bacteroidota</taxon>
        <taxon>Cytophagia</taxon>
        <taxon>Cytophagales</taxon>
        <taxon>Flammeovirgaceae</taxon>
        <taxon>Flammeovirga</taxon>
    </lineage>
</organism>
<evidence type="ECO:0000256" key="5">
    <source>
        <dbReference type="ARBA" id="ARBA00022692"/>
    </source>
</evidence>
<name>A0AAX1NF15_9BACT</name>
<evidence type="ECO:0000256" key="6">
    <source>
        <dbReference type="ARBA" id="ARBA00022989"/>
    </source>
</evidence>
<protein>
    <submittedName>
        <fullName evidence="10">Bcr/CflA family efflux MFS transporter</fullName>
    </submittedName>
</protein>
<dbReference type="GO" id="GO:0005886">
    <property type="term" value="C:plasma membrane"/>
    <property type="evidence" value="ECO:0007669"/>
    <property type="project" value="UniProtKB-SubCell"/>
</dbReference>
<dbReference type="GO" id="GO:1990961">
    <property type="term" value="P:xenobiotic detoxification by transmembrane export across the plasma membrane"/>
    <property type="evidence" value="ECO:0007669"/>
    <property type="project" value="InterPro"/>
</dbReference>
<evidence type="ECO:0000256" key="3">
    <source>
        <dbReference type="ARBA" id="ARBA00022448"/>
    </source>
</evidence>
<dbReference type="AlphaFoldDB" id="A0AAX1NF15"/>
<dbReference type="KEGG" id="fya:KMW28_22265"/>
<feature type="transmembrane region" description="Helical" evidence="8">
    <location>
        <begin position="159"/>
        <end position="181"/>
    </location>
</feature>
<gene>
    <name evidence="10" type="ORF">KMW28_22265</name>
</gene>
<evidence type="ECO:0000256" key="8">
    <source>
        <dbReference type="SAM" id="Phobius"/>
    </source>
</evidence>
<sequence>MDKNKQNLFVFLLGSLAMISPLNIDTCLPALSHISKDFGVPFSDVEISMSLFFLFFGVGQLLGGYYSDRKGRKVIVVSGLIISLIASVLLSFSNGLNTFYIGRAVQALGGGFVGVSIAAIVRDNFTGKDAASVMSLVTMIAMGAPLVAPTIGATLLKFFTWHSIFIFIAIYSIIVLVPFFMKMKNKVPDPSDNISFLRGLKTVYSNKPALAYMCVMAIPSGALYTYLTTAPFVYQEFFKLSESHFAIIFGLNGGGLIIMNKINSVLVQKHSPRKLLHIGLCIHLSTLSLILLSILFFTPQIYIVLPLLTLHLSSLGLLSGNATSIALEKYEKKFAGLANSQMRVVGIAFGALAGATASKLNNGTLVPAFAVMFVCSLLGIVLYITLKSFDLERKSI</sequence>
<evidence type="ECO:0000256" key="4">
    <source>
        <dbReference type="ARBA" id="ARBA00022475"/>
    </source>
</evidence>
<dbReference type="PANTHER" id="PTHR42718:SF9">
    <property type="entry name" value="MAJOR FACILITATOR SUPERFAMILY MULTIDRUG TRANSPORTER MFSC"/>
    <property type="match status" value="1"/>
</dbReference>
<feature type="transmembrane region" description="Helical" evidence="8">
    <location>
        <begin position="133"/>
        <end position="153"/>
    </location>
</feature>
<dbReference type="Pfam" id="PF07690">
    <property type="entry name" value="MFS_1"/>
    <property type="match status" value="1"/>
</dbReference>
<dbReference type="PROSITE" id="PS50850">
    <property type="entry name" value="MFS"/>
    <property type="match status" value="1"/>
</dbReference>
<reference evidence="10 11" key="1">
    <citation type="submission" date="2021-05" db="EMBL/GenBank/DDBJ databases">
        <title>Comparative genomic studies on the polysaccharide-degrading batcterial strains of the Flammeovirga genus.</title>
        <authorList>
            <person name="Zewei F."/>
            <person name="Zheng Z."/>
            <person name="Yu L."/>
            <person name="Ruyue G."/>
            <person name="Yanhong M."/>
            <person name="Yuanyuan C."/>
            <person name="Jingyan G."/>
            <person name="Wenjun H."/>
        </authorList>
    </citation>
    <scope>NUCLEOTIDE SEQUENCE [LARGE SCALE GENOMIC DNA]</scope>
    <source>
        <strain evidence="10 11">NBRC:100898</strain>
    </source>
</reference>
<feature type="transmembrane region" description="Helical" evidence="8">
    <location>
        <begin position="210"/>
        <end position="233"/>
    </location>
</feature>
<keyword evidence="11" id="KW-1185">Reference proteome</keyword>
<keyword evidence="5 8" id="KW-0812">Transmembrane</keyword>
<feature type="transmembrane region" description="Helical" evidence="8">
    <location>
        <begin position="245"/>
        <end position="263"/>
    </location>
</feature>
<keyword evidence="6 8" id="KW-1133">Transmembrane helix</keyword>
<proteinExistence type="inferred from homology"/>
<comment type="subcellular location">
    <subcellularLocation>
        <location evidence="1">Cell membrane</location>
        <topology evidence="1">Multi-pass membrane protein</topology>
    </subcellularLocation>
</comment>
<dbReference type="CDD" id="cd17320">
    <property type="entry name" value="MFS_MdfA_MDR_like"/>
    <property type="match status" value="1"/>
</dbReference>
<keyword evidence="3" id="KW-0813">Transport</keyword>
<evidence type="ECO:0000256" key="1">
    <source>
        <dbReference type="ARBA" id="ARBA00004651"/>
    </source>
</evidence>
<dbReference type="InterPro" id="IPR020846">
    <property type="entry name" value="MFS_dom"/>
</dbReference>
<dbReference type="InterPro" id="IPR004812">
    <property type="entry name" value="Efflux_drug-R_Bcr/CmlA"/>
</dbReference>
<evidence type="ECO:0000256" key="7">
    <source>
        <dbReference type="ARBA" id="ARBA00023136"/>
    </source>
</evidence>
<dbReference type="Proteomes" id="UP000678679">
    <property type="component" value="Chromosome 2"/>
</dbReference>
<feature type="transmembrane region" description="Helical" evidence="8">
    <location>
        <begin position="275"/>
        <end position="297"/>
    </location>
</feature>
<dbReference type="InterPro" id="IPR011701">
    <property type="entry name" value="MFS"/>
</dbReference>
<dbReference type="NCBIfam" id="TIGR00710">
    <property type="entry name" value="efflux_Bcr_CflA"/>
    <property type="match status" value="1"/>
</dbReference>
<dbReference type="SUPFAM" id="SSF103473">
    <property type="entry name" value="MFS general substrate transporter"/>
    <property type="match status" value="1"/>
</dbReference>
<feature type="transmembrane region" description="Helical" evidence="8">
    <location>
        <begin position="74"/>
        <end position="93"/>
    </location>
</feature>
<dbReference type="EMBL" id="CP076133">
    <property type="protein sequence ID" value="QWG05152.1"/>
    <property type="molecule type" value="Genomic_DNA"/>
</dbReference>
<dbReference type="PANTHER" id="PTHR42718">
    <property type="entry name" value="MAJOR FACILITATOR SUPERFAMILY MULTIDRUG TRANSPORTER MFSC"/>
    <property type="match status" value="1"/>
</dbReference>
<dbReference type="InterPro" id="IPR036259">
    <property type="entry name" value="MFS_trans_sf"/>
</dbReference>
<feature type="transmembrane region" description="Helical" evidence="8">
    <location>
        <begin position="99"/>
        <end position="121"/>
    </location>
</feature>
<evidence type="ECO:0000259" key="9">
    <source>
        <dbReference type="PROSITE" id="PS50850"/>
    </source>
</evidence>
<feature type="transmembrane region" description="Helical" evidence="8">
    <location>
        <begin position="48"/>
        <end position="67"/>
    </location>
</feature>
<dbReference type="GO" id="GO:0042910">
    <property type="term" value="F:xenobiotic transmembrane transporter activity"/>
    <property type="evidence" value="ECO:0007669"/>
    <property type="project" value="InterPro"/>
</dbReference>
<evidence type="ECO:0000313" key="10">
    <source>
        <dbReference type="EMBL" id="QWG05152.1"/>
    </source>
</evidence>
<evidence type="ECO:0000256" key="2">
    <source>
        <dbReference type="ARBA" id="ARBA00006236"/>
    </source>
</evidence>
<evidence type="ECO:0000313" key="11">
    <source>
        <dbReference type="Proteomes" id="UP000678679"/>
    </source>
</evidence>
<dbReference type="Gene3D" id="1.20.1720.10">
    <property type="entry name" value="Multidrug resistance protein D"/>
    <property type="match status" value="1"/>
</dbReference>
<keyword evidence="7 8" id="KW-0472">Membrane</keyword>
<comment type="similarity">
    <text evidence="2">Belongs to the major facilitator superfamily. Bcr/CmlA family.</text>
</comment>
<dbReference type="RefSeq" id="WP_169662177.1">
    <property type="nucleotide sequence ID" value="NZ_CP076133.1"/>
</dbReference>
<feature type="transmembrane region" description="Helical" evidence="8">
    <location>
        <begin position="365"/>
        <end position="386"/>
    </location>
</feature>
<feature type="domain" description="Major facilitator superfamily (MFS) profile" evidence="9">
    <location>
        <begin position="9"/>
        <end position="391"/>
    </location>
</feature>